<sequence length="370" mass="40083">MPDSSGPSTPLALGIKAWAQTDGLQWRAVTGEPLAPLAAFPPPPPAPYVDLRPMVDPKPANGAYTERAVTVDSLHALDDTVAALNEARISKLDLTLSLDAALHDAAPQRHYFSRLLSRLDARTLRQLSITHPLESADVPPLSDFLLSPAARGLEWLRLSSSFATADYDRLADGVRRNPSLTDLCLQRATCTRFPPCVCSRARDPGTTAGLAINRLYALLARNARYARRVRAAVRRVLPVARVVLTATRGEEGNACAFPLLELPHELVLEVVRHASGDARVLNDAQWSRVIAHAEDPRSAARVARGLAISAANGAGMRDARAEWFANGQFFWEHGGMKEEAEDAGRADSDDDDDADYGNGVVRSGAIFFGW</sequence>
<accession>A0AAF1BJ33</accession>
<name>A0AAF1BJ33_9TREE</name>
<reference evidence="1" key="1">
    <citation type="submission" date="2023-10" db="EMBL/GenBank/DDBJ databases">
        <authorList>
            <person name="Noh H."/>
        </authorList>
    </citation>
    <scope>NUCLEOTIDE SEQUENCE</scope>
    <source>
        <strain evidence="1">DUCC4014</strain>
    </source>
</reference>
<protein>
    <submittedName>
        <fullName evidence="1">Uncharacterized protein</fullName>
    </submittedName>
</protein>
<gene>
    <name evidence="1" type="ORF">LOC62_04G006426</name>
</gene>
<proteinExistence type="predicted"/>
<dbReference type="Proteomes" id="UP000827549">
    <property type="component" value="Chromosome 4"/>
</dbReference>
<organism evidence="1 2">
    <name type="scientific">Vanrija pseudolonga</name>
    <dbReference type="NCBI Taxonomy" id="143232"/>
    <lineage>
        <taxon>Eukaryota</taxon>
        <taxon>Fungi</taxon>
        <taxon>Dikarya</taxon>
        <taxon>Basidiomycota</taxon>
        <taxon>Agaricomycotina</taxon>
        <taxon>Tremellomycetes</taxon>
        <taxon>Trichosporonales</taxon>
        <taxon>Trichosporonaceae</taxon>
        <taxon>Vanrija</taxon>
    </lineage>
</organism>
<keyword evidence="2" id="KW-1185">Reference proteome</keyword>
<evidence type="ECO:0000313" key="1">
    <source>
        <dbReference type="EMBL" id="WOO82946.1"/>
    </source>
</evidence>
<dbReference type="AlphaFoldDB" id="A0AAF1BJ33"/>
<dbReference type="RefSeq" id="XP_062628978.1">
    <property type="nucleotide sequence ID" value="XM_062772994.1"/>
</dbReference>
<dbReference type="GeneID" id="87809649"/>
<dbReference type="EMBL" id="CP086717">
    <property type="protein sequence ID" value="WOO82946.1"/>
    <property type="molecule type" value="Genomic_DNA"/>
</dbReference>
<evidence type="ECO:0000313" key="2">
    <source>
        <dbReference type="Proteomes" id="UP000827549"/>
    </source>
</evidence>